<keyword evidence="2" id="KW-1185">Reference proteome</keyword>
<evidence type="ECO:0000313" key="1">
    <source>
        <dbReference type="EMBL" id="RYV50770.1"/>
    </source>
</evidence>
<dbReference type="OrthoDB" id="505641at2"/>
<dbReference type="InterPro" id="IPR011050">
    <property type="entry name" value="Pectin_lyase_fold/virulence"/>
</dbReference>
<evidence type="ECO:0008006" key="3">
    <source>
        <dbReference type="Google" id="ProtNLM"/>
    </source>
</evidence>
<reference evidence="1 2" key="1">
    <citation type="submission" date="2019-01" db="EMBL/GenBank/DDBJ databases">
        <title>Novel species of Cellulomonas.</title>
        <authorList>
            <person name="Liu Q."/>
            <person name="Xin Y.-H."/>
        </authorList>
    </citation>
    <scope>NUCLEOTIDE SEQUENCE [LARGE SCALE GENOMIC DNA]</scope>
    <source>
        <strain evidence="1 2">HLT2-17</strain>
    </source>
</reference>
<dbReference type="Proteomes" id="UP000293764">
    <property type="component" value="Unassembled WGS sequence"/>
</dbReference>
<comment type="caution">
    <text evidence="1">The sequence shown here is derived from an EMBL/GenBank/DDBJ whole genome shotgun (WGS) entry which is preliminary data.</text>
</comment>
<sequence length="244" mass="25391">MPAAAVQAVTPVYPDATTTGVPAGTVLKASGSLNITTPGAVIDGLLVTGTITVSADNVTIKNTRLMNTGSIPIRNKAKNLLVVDTEINGQGKGIPAVAYNNYTLRRVNIHHVAEGPRIAGGNVTIEDSYLHHMVQVGSNHTDVIQAVSGSNIVLRHNTLLAYNPDTGVKGNASFMYGEDDGAVRSCTVQNNYMNGGNYTVNGGGSGTKGAACSFSDNKFGKNYRYGIKANIGPNSVWAASNALL</sequence>
<protein>
    <recommendedName>
        <fullName evidence="3">Right handed beta helix domain-containing protein</fullName>
    </recommendedName>
</protein>
<dbReference type="AlphaFoldDB" id="A0A4Q5MYK4"/>
<dbReference type="EMBL" id="SDWW01000027">
    <property type="protein sequence ID" value="RYV50770.1"/>
    <property type="molecule type" value="Genomic_DNA"/>
</dbReference>
<gene>
    <name evidence="1" type="ORF">EUA98_12020</name>
</gene>
<proteinExistence type="predicted"/>
<name>A0A4Q5MYK4_9MICO</name>
<evidence type="ECO:0000313" key="2">
    <source>
        <dbReference type="Proteomes" id="UP000293764"/>
    </source>
</evidence>
<accession>A0A4Q5MYK4</accession>
<dbReference type="RefSeq" id="WP_130102930.1">
    <property type="nucleotide sequence ID" value="NZ_SDWW01000027.1"/>
</dbReference>
<organism evidence="1 2">
    <name type="scientific">Pengzhenrongella frigida</name>
    <dbReference type="NCBI Taxonomy" id="1259133"/>
    <lineage>
        <taxon>Bacteria</taxon>
        <taxon>Bacillati</taxon>
        <taxon>Actinomycetota</taxon>
        <taxon>Actinomycetes</taxon>
        <taxon>Micrococcales</taxon>
        <taxon>Pengzhenrongella</taxon>
    </lineage>
</organism>
<dbReference type="SUPFAM" id="SSF51126">
    <property type="entry name" value="Pectin lyase-like"/>
    <property type="match status" value="1"/>
</dbReference>